<feature type="compositionally biased region" description="Polar residues" evidence="1">
    <location>
        <begin position="53"/>
        <end position="64"/>
    </location>
</feature>
<evidence type="ECO:0000313" key="3">
    <source>
        <dbReference type="Proteomes" id="UP000663880"/>
    </source>
</evidence>
<feature type="region of interest" description="Disordered" evidence="1">
    <location>
        <begin position="16"/>
        <end position="79"/>
    </location>
</feature>
<keyword evidence="3" id="KW-1185">Reference proteome</keyword>
<sequence length="104" mass="10854">MPAGFLLEAGAEQQSDVLPITRATGTGVRGARSRPRRAPAHPRPGLSIKVACTASSGSPSQKATGSGGSNGEPRVRDKPCGYEIRSDEVVLTSDIFYSQTISIL</sequence>
<evidence type="ECO:0000256" key="1">
    <source>
        <dbReference type="SAM" id="MobiDB-lite"/>
    </source>
</evidence>
<gene>
    <name evidence="2" type="ORF">PMACD_LOCUS13594</name>
</gene>
<accession>A0A821WNX9</accession>
<dbReference type="OrthoDB" id="7305502at2759"/>
<feature type="compositionally biased region" description="Basic residues" evidence="1">
    <location>
        <begin position="31"/>
        <end position="40"/>
    </location>
</feature>
<protein>
    <submittedName>
        <fullName evidence="2">Uncharacterized protein</fullName>
    </submittedName>
</protein>
<proteinExistence type="predicted"/>
<dbReference type="EMBL" id="CAJOBZ010000062">
    <property type="protein sequence ID" value="CAF4927966.1"/>
    <property type="molecule type" value="Genomic_DNA"/>
</dbReference>
<reference evidence="2" key="1">
    <citation type="submission" date="2021-02" db="EMBL/GenBank/DDBJ databases">
        <authorList>
            <person name="Steward A R."/>
        </authorList>
    </citation>
    <scope>NUCLEOTIDE SEQUENCE</scope>
</reference>
<comment type="caution">
    <text evidence="2">The sequence shown here is derived from an EMBL/GenBank/DDBJ whole genome shotgun (WGS) entry which is preliminary data.</text>
</comment>
<name>A0A821WNX9_9NEOP</name>
<evidence type="ECO:0000313" key="2">
    <source>
        <dbReference type="EMBL" id="CAF4927966.1"/>
    </source>
</evidence>
<dbReference type="AlphaFoldDB" id="A0A821WNX9"/>
<dbReference type="Proteomes" id="UP000663880">
    <property type="component" value="Unassembled WGS sequence"/>
</dbReference>
<organism evidence="2 3">
    <name type="scientific">Pieris macdunnoughi</name>
    <dbReference type="NCBI Taxonomy" id="345717"/>
    <lineage>
        <taxon>Eukaryota</taxon>
        <taxon>Metazoa</taxon>
        <taxon>Ecdysozoa</taxon>
        <taxon>Arthropoda</taxon>
        <taxon>Hexapoda</taxon>
        <taxon>Insecta</taxon>
        <taxon>Pterygota</taxon>
        <taxon>Neoptera</taxon>
        <taxon>Endopterygota</taxon>
        <taxon>Lepidoptera</taxon>
        <taxon>Glossata</taxon>
        <taxon>Ditrysia</taxon>
        <taxon>Papilionoidea</taxon>
        <taxon>Pieridae</taxon>
        <taxon>Pierinae</taxon>
        <taxon>Pieris</taxon>
    </lineage>
</organism>